<dbReference type="Pfam" id="PF26571">
    <property type="entry name" value="VldE"/>
    <property type="match status" value="1"/>
</dbReference>
<feature type="region of interest" description="Disordered" evidence="1">
    <location>
        <begin position="253"/>
        <end position="274"/>
    </location>
</feature>
<accession>A0A5M4FJF5</accession>
<protein>
    <recommendedName>
        <fullName evidence="2">ARB-07466-like C-terminal domain-containing protein</fullName>
    </recommendedName>
</protein>
<dbReference type="AlphaFoldDB" id="A0A5M4FJF5"/>
<feature type="compositionally biased region" description="Polar residues" evidence="1">
    <location>
        <begin position="261"/>
        <end position="274"/>
    </location>
</feature>
<dbReference type="InterPro" id="IPR058593">
    <property type="entry name" value="ARB_07466-like_C"/>
</dbReference>
<reference evidence="3" key="1">
    <citation type="submission" date="2019-09" db="EMBL/GenBank/DDBJ databases">
        <authorList>
            <person name="Li J."/>
        </authorList>
    </citation>
    <scope>NUCLEOTIDE SEQUENCE [LARGE SCALE GENOMIC DNA]</scope>
    <source>
        <strain evidence="3">JCM 14732</strain>
    </source>
</reference>
<name>A0A5M4FJF5_9ACTN</name>
<dbReference type="Proteomes" id="UP000380867">
    <property type="component" value="Unassembled WGS sequence"/>
</dbReference>
<dbReference type="OrthoDB" id="5171895at2"/>
<organism evidence="3 4">
    <name type="scientific">Aeromicrobium ginsengisoli</name>
    <dbReference type="NCBI Taxonomy" id="363867"/>
    <lineage>
        <taxon>Bacteria</taxon>
        <taxon>Bacillati</taxon>
        <taxon>Actinomycetota</taxon>
        <taxon>Actinomycetes</taxon>
        <taxon>Propionibacteriales</taxon>
        <taxon>Nocardioidaceae</taxon>
        <taxon>Aeromicrobium</taxon>
    </lineage>
</organism>
<feature type="domain" description="ARB-07466-like C-terminal" evidence="2">
    <location>
        <begin position="217"/>
        <end position="268"/>
    </location>
</feature>
<evidence type="ECO:0000259" key="2">
    <source>
        <dbReference type="Pfam" id="PF26571"/>
    </source>
</evidence>
<dbReference type="RefSeq" id="WP_149688325.1">
    <property type="nucleotide sequence ID" value="NZ_SDPQ02000001.1"/>
</dbReference>
<evidence type="ECO:0000313" key="4">
    <source>
        <dbReference type="Proteomes" id="UP000380867"/>
    </source>
</evidence>
<dbReference type="EMBL" id="SDPQ02000001">
    <property type="protein sequence ID" value="KAA1400230.1"/>
    <property type="molecule type" value="Genomic_DNA"/>
</dbReference>
<gene>
    <name evidence="3" type="ORF">ESP70_005765</name>
</gene>
<sequence>MRFRWFVVLGLVVATILVATVLRDRKPLRTEFCVAEVGKVRAEIDLEQARWASLMAAISQHRGLPPRATSIAIATAFQESKIHNIDYGDRDSVGLFQQRTSQGWGTVKQISDPHYSIGRFYDALVKVRGYQSMPITEAAQKVQRSAFPGAYAKHEDYARALASALRGYSPARFTCQINPRGSGTITRVTADVKTAFGAIPFSTNGDDASYPLTGKASDVKARGWALAHYLVGNASRLRITDISFGNREWSAEDSDRGWTARSGTDSDTVRVSTN</sequence>
<keyword evidence="4" id="KW-1185">Reference proteome</keyword>
<evidence type="ECO:0000313" key="3">
    <source>
        <dbReference type="EMBL" id="KAA1400230.1"/>
    </source>
</evidence>
<proteinExistence type="predicted"/>
<evidence type="ECO:0000256" key="1">
    <source>
        <dbReference type="SAM" id="MobiDB-lite"/>
    </source>
</evidence>
<comment type="caution">
    <text evidence="3">The sequence shown here is derived from an EMBL/GenBank/DDBJ whole genome shotgun (WGS) entry which is preliminary data.</text>
</comment>